<keyword evidence="2" id="KW-1185">Reference proteome</keyword>
<organism evidence="1 2">
    <name type="scientific">Curtobacterium citri</name>
    <dbReference type="NCBI Taxonomy" id="3055139"/>
    <lineage>
        <taxon>Bacteria</taxon>
        <taxon>Bacillati</taxon>
        <taxon>Actinomycetota</taxon>
        <taxon>Actinomycetes</taxon>
        <taxon>Micrococcales</taxon>
        <taxon>Microbacteriaceae</taxon>
        <taxon>Curtobacterium</taxon>
    </lineage>
</organism>
<protein>
    <submittedName>
        <fullName evidence="1">Uncharacterized protein</fullName>
    </submittedName>
</protein>
<reference evidence="1 2" key="1">
    <citation type="submission" date="2023-06" db="EMBL/GenBank/DDBJ databases">
        <authorList>
            <person name="Feng G."/>
            <person name="Li J."/>
            <person name="Zhu H."/>
        </authorList>
    </citation>
    <scope>NUCLEOTIDE SEQUENCE [LARGE SCALE GENOMIC DNA]</scope>
    <source>
        <strain evidence="1 2">RHCKG23</strain>
    </source>
</reference>
<name>A0ABT7TB80_9MICO</name>
<sequence>MSATESTHDDRVGTVVAAGGRHEVWIRGLLVEPDGCTLYSDFFVDDDADAPAVTG</sequence>
<dbReference type="Proteomes" id="UP001237823">
    <property type="component" value="Unassembled WGS sequence"/>
</dbReference>
<evidence type="ECO:0000313" key="2">
    <source>
        <dbReference type="Proteomes" id="UP001237823"/>
    </source>
</evidence>
<proteinExistence type="predicted"/>
<comment type="caution">
    <text evidence="1">The sequence shown here is derived from an EMBL/GenBank/DDBJ whole genome shotgun (WGS) entry which is preliminary data.</text>
</comment>
<dbReference type="RefSeq" id="WP_182047297.1">
    <property type="nucleotide sequence ID" value="NZ_JAUCML010000010.1"/>
</dbReference>
<evidence type="ECO:0000313" key="1">
    <source>
        <dbReference type="EMBL" id="MDM7886202.1"/>
    </source>
</evidence>
<accession>A0ABT7TB80</accession>
<dbReference type="EMBL" id="JAUCML010000010">
    <property type="protein sequence ID" value="MDM7886202.1"/>
    <property type="molecule type" value="Genomic_DNA"/>
</dbReference>
<gene>
    <name evidence="1" type="ORF">QUG92_13900</name>
</gene>